<evidence type="ECO:0000313" key="1">
    <source>
        <dbReference type="EMBL" id="ESK51871.1"/>
    </source>
</evidence>
<dbReference type="RefSeq" id="WP_004900956.1">
    <property type="nucleotide sequence ID" value="NZ_BBTI01000029.1"/>
</dbReference>
<gene>
    <name evidence="1" type="ORF">P255_00966</name>
</gene>
<organism evidence="1 2">
    <name type="scientific">Acinetobacter brisouii CIP 110357</name>
    <dbReference type="NCBI Taxonomy" id="1341683"/>
    <lineage>
        <taxon>Bacteria</taxon>
        <taxon>Pseudomonadati</taxon>
        <taxon>Pseudomonadota</taxon>
        <taxon>Gammaproteobacteria</taxon>
        <taxon>Moraxellales</taxon>
        <taxon>Moraxellaceae</taxon>
        <taxon>Acinetobacter</taxon>
    </lineage>
</organism>
<dbReference type="EMBL" id="AYEU01000004">
    <property type="protein sequence ID" value="ESK51871.1"/>
    <property type="molecule type" value="Genomic_DNA"/>
</dbReference>
<dbReference type="HOGENOM" id="CLU_2091511_0_0_6"/>
<proteinExistence type="predicted"/>
<reference evidence="1 2" key="1">
    <citation type="submission" date="2013-10" db="EMBL/GenBank/DDBJ databases">
        <title>The Genome Sequence of Acinetobacter brisouii CIP 110357.</title>
        <authorList>
            <consortium name="The Broad Institute Genomics Platform"/>
            <consortium name="The Broad Institute Genome Sequencing Center for Infectious Disease"/>
            <person name="Cerqueira G."/>
            <person name="Feldgarden M."/>
            <person name="Courvalin P."/>
            <person name="Grillot-Courvalin C."/>
            <person name="Clermont D."/>
            <person name="Rocha E."/>
            <person name="Yoon E.-J."/>
            <person name="Nemec A."/>
            <person name="Young S.K."/>
            <person name="Zeng Q."/>
            <person name="Gargeya S."/>
            <person name="Fitzgerald M."/>
            <person name="Abouelleil A."/>
            <person name="Alvarado L."/>
            <person name="Berlin A.M."/>
            <person name="Chapman S.B."/>
            <person name="Gainer-Dewar J."/>
            <person name="Goldberg J."/>
            <person name="Gnerre S."/>
            <person name="Griggs A."/>
            <person name="Gujja S."/>
            <person name="Hansen M."/>
            <person name="Howarth C."/>
            <person name="Imamovic A."/>
            <person name="Ireland A."/>
            <person name="Larimer J."/>
            <person name="McCowan C."/>
            <person name="Murphy C."/>
            <person name="Pearson M."/>
            <person name="Poon T.W."/>
            <person name="Priest M."/>
            <person name="Roberts A."/>
            <person name="Saif S."/>
            <person name="Shea T."/>
            <person name="Sykes S."/>
            <person name="Wortman J."/>
            <person name="Nusbaum C."/>
            <person name="Birren B."/>
        </authorList>
    </citation>
    <scope>NUCLEOTIDE SEQUENCE [LARGE SCALE GENOMIC DNA]</scope>
    <source>
        <strain evidence="1 2">CIP 110357</strain>
    </source>
</reference>
<accession>V2UTE4</accession>
<keyword evidence="2" id="KW-1185">Reference proteome</keyword>
<protein>
    <submittedName>
        <fullName evidence="1">Uncharacterized protein</fullName>
    </submittedName>
</protein>
<dbReference type="OrthoDB" id="6713219at2"/>
<evidence type="ECO:0000313" key="2">
    <source>
        <dbReference type="Proteomes" id="UP000018418"/>
    </source>
</evidence>
<sequence>MSLIEQLGGYEKAKEELNWIKTYMWASKEMWMLEKELLKYRREHVIYEVNDQVVLINKPDLSKSLHRVLAVHAPTTIHVCPINQVSGNDLLILGFNASPFYLRHASDEEFKAGHRL</sequence>
<dbReference type="PATRIC" id="fig|1341683.3.peg.956"/>
<name>V2UTE4_9GAMM</name>
<comment type="caution">
    <text evidence="1">The sequence shown here is derived from an EMBL/GenBank/DDBJ whole genome shotgun (WGS) entry which is preliminary data.</text>
</comment>
<dbReference type="Proteomes" id="UP000018418">
    <property type="component" value="Unassembled WGS sequence"/>
</dbReference>
<dbReference type="AlphaFoldDB" id="V2UTE4"/>